<dbReference type="AlphaFoldDB" id="A0A8C3SS66"/>
<reference evidence="1" key="2">
    <citation type="submission" date="2025-09" db="UniProtKB">
        <authorList>
            <consortium name="Ensembl"/>
        </authorList>
    </citation>
    <scope>IDENTIFICATION</scope>
</reference>
<organism evidence="1 2">
    <name type="scientific">Chelydra serpentina</name>
    <name type="common">Snapping turtle</name>
    <name type="synonym">Testudo serpentina</name>
    <dbReference type="NCBI Taxonomy" id="8475"/>
    <lineage>
        <taxon>Eukaryota</taxon>
        <taxon>Metazoa</taxon>
        <taxon>Chordata</taxon>
        <taxon>Craniata</taxon>
        <taxon>Vertebrata</taxon>
        <taxon>Euteleostomi</taxon>
        <taxon>Archelosauria</taxon>
        <taxon>Testudinata</taxon>
        <taxon>Testudines</taxon>
        <taxon>Cryptodira</taxon>
        <taxon>Durocryptodira</taxon>
        <taxon>Americhelydia</taxon>
        <taxon>Chelydroidea</taxon>
        <taxon>Chelydridae</taxon>
        <taxon>Chelydra</taxon>
    </lineage>
</organism>
<evidence type="ECO:0000313" key="2">
    <source>
        <dbReference type="Proteomes" id="UP000694403"/>
    </source>
</evidence>
<protein>
    <submittedName>
        <fullName evidence="1">Uncharacterized protein</fullName>
    </submittedName>
</protein>
<sequence length="114" mass="13693">MEPFQDSAPWPLRALMIFECGRYSLWESFSVYFKCNLYFMLIGQTIPEKRLIEAVNQEEYKYEVGDLPTEWEGKCLRFCFYFHVTVKVQNAENLNSVEYLTLHTYLLFPEIFSF</sequence>
<keyword evidence="2" id="KW-1185">Reference proteome</keyword>
<proteinExistence type="predicted"/>
<name>A0A8C3SS66_CHESE</name>
<dbReference type="Proteomes" id="UP000694403">
    <property type="component" value="Unplaced"/>
</dbReference>
<dbReference type="Ensembl" id="ENSCSRT00000020266.1">
    <property type="protein sequence ID" value="ENSCSRP00000019385.1"/>
    <property type="gene ID" value="ENSCSRG00000014772.1"/>
</dbReference>
<reference evidence="1" key="1">
    <citation type="submission" date="2025-08" db="UniProtKB">
        <authorList>
            <consortium name="Ensembl"/>
        </authorList>
    </citation>
    <scope>IDENTIFICATION</scope>
</reference>
<accession>A0A8C3SS66</accession>
<evidence type="ECO:0000313" key="1">
    <source>
        <dbReference type="Ensembl" id="ENSCSRP00000019385.1"/>
    </source>
</evidence>